<organism evidence="17 18">
    <name type="scientific">Larimichthys crocea</name>
    <name type="common">Large yellow croaker</name>
    <name type="synonym">Pseudosciaena crocea</name>
    <dbReference type="NCBI Taxonomy" id="215358"/>
    <lineage>
        <taxon>Eukaryota</taxon>
        <taxon>Metazoa</taxon>
        <taxon>Chordata</taxon>
        <taxon>Craniata</taxon>
        <taxon>Vertebrata</taxon>
        <taxon>Euteleostomi</taxon>
        <taxon>Actinopterygii</taxon>
        <taxon>Neopterygii</taxon>
        <taxon>Teleostei</taxon>
        <taxon>Neoteleostei</taxon>
        <taxon>Acanthomorphata</taxon>
        <taxon>Eupercaria</taxon>
        <taxon>Sciaenidae</taxon>
        <taxon>Larimichthys</taxon>
    </lineage>
</organism>
<dbReference type="Pfam" id="PF08168">
    <property type="entry name" value="NOL11_N"/>
    <property type="match status" value="1"/>
</dbReference>
<keyword evidence="6" id="KW-0358">Heparin-binding</keyword>
<dbReference type="FunFam" id="2.10.70.10:FF:000014">
    <property type="entry name" value="Membrane cofactor protein"/>
    <property type="match status" value="1"/>
</dbReference>
<dbReference type="SUPFAM" id="SSF57535">
    <property type="entry name" value="Complement control module/SCR domain"/>
    <property type="match status" value="5"/>
</dbReference>
<sequence length="762" mass="84545">MERILILLCQFVFFITLTSGQEHVCFRPQLDGNIDLDGVQRFFNPGVELALSCKQGYTPVSGPRTIACLISGEWTKTKLFCMPKRCPYPDPPSNGELYYEDVVYQSTINYTCDKGYILIGSDSAECLANGTWSTAVPECIPVTCGLAPIPEFGMIIYDKTISGNTTDYGVHGTYKCLPPYVLFGDPRTECTLSGTWTKTPECRVVTCPPPENIDRGYMSSSSPRDYDYMETVKYGCHGDYEIEGSFQIVCQQDGKWSEKPSCKAPCSVSIQRGRILYKGRKIWIKDLSPNKVLHKEIVSFYCMNKARNCGYTVQSQCIDGRLETPDCFEEPSDPTSSTFFSSSMAALYEGYTLCGLVPAQTLSNSGIQGVETERDSDHVVVTDSTRSVTLYKVSDQKPLSSWTVKQGQTLTCSAVYNTQTKEYVAVTDGKVIRVWKEEDIILDKTFKATVSSDVWRVHCVPGGQPVVLFQRGAVRLLDSLLSAPQQSIEEVLAQEETIRWSTNIAAESQQFVIFTTEQKGENFLYLQRMNPNTLQRYRLEREEPGLSPLSFSTSYRDKHIQLLYLYPNGHVYQSVVSLRSPGTDDGAQALPLPRNLLLGLAVGEGLLEAASALVLDEAHVAVVGVPHPSAGVGKDFLCIWNTNFQTLQAGKEMAGKIYGQLWTYSNKLFIPHGKTLSVIPYECPKSSLAAALGKLRQAKTEESKALASVPSWNNILHGDKAQPSRTVETRKTRTTRKSQSAPSLTIDQVLELIKEAPAEEVA</sequence>
<proteinExistence type="predicted"/>
<feature type="domain" description="Sushi" evidence="16">
    <location>
        <begin position="142"/>
        <end position="204"/>
    </location>
</feature>
<feature type="domain" description="Sushi" evidence="16">
    <location>
        <begin position="205"/>
        <end position="264"/>
    </location>
</feature>
<evidence type="ECO:0000313" key="17">
    <source>
        <dbReference type="EMBL" id="KAE8300731.1"/>
    </source>
</evidence>
<evidence type="ECO:0000256" key="11">
    <source>
        <dbReference type="ARBA" id="ARBA00029855"/>
    </source>
</evidence>
<keyword evidence="5 13" id="KW-0768">Sushi</keyword>
<dbReference type="InterPro" id="IPR036322">
    <property type="entry name" value="WD40_repeat_dom_sf"/>
</dbReference>
<evidence type="ECO:0000256" key="12">
    <source>
        <dbReference type="ARBA" id="ARBA00033414"/>
    </source>
</evidence>
<keyword evidence="4" id="KW-0964">Secreted</keyword>
<dbReference type="GO" id="GO:0030490">
    <property type="term" value="P:maturation of SSU-rRNA"/>
    <property type="evidence" value="ECO:0007669"/>
    <property type="project" value="InterPro"/>
</dbReference>
<evidence type="ECO:0000313" key="18">
    <source>
        <dbReference type="Proteomes" id="UP000424527"/>
    </source>
</evidence>
<dbReference type="PROSITE" id="PS50923">
    <property type="entry name" value="SUSHI"/>
    <property type="match status" value="4"/>
</dbReference>
<dbReference type="Proteomes" id="UP000424527">
    <property type="component" value="Unassembled WGS sequence"/>
</dbReference>
<feature type="domain" description="Sushi" evidence="16">
    <location>
        <begin position="23"/>
        <end position="83"/>
    </location>
</feature>
<evidence type="ECO:0000256" key="6">
    <source>
        <dbReference type="ARBA" id="ARBA00022674"/>
    </source>
</evidence>
<evidence type="ECO:0000256" key="7">
    <source>
        <dbReference type="ARBA" id="ARBA00022729"/>
    </source>
</evidence>
<evidence type="ECO:0000256" key="10">
    <source>
        <dbReference type="ARBA" id="ARBA00023180"/>
    </source>
</evidence>
<comment type="caution">
    <text evidence="13">Lacks conserved residue(s) required for the propagation of feature annotation.</text>
</comment>
<feature type="chain" id="PRO_5026195274" description="Beta-2-glycoprotein 1" evidence="15">
    <location>
        <begin position="21"/>
        <end position="762"/>
    </location>
</feature>
<dbReference type="Gene3D" id="2.10.70.10">
    <property type="entry name" value="Complement Module, domain 1"/>
    <property type="match status" value="5"/>
</dbReference>
<dbReference type="InterPro" id="IPR042859">
    <property type="entry name" value="NOL11"/>
</dbReference>
<dbReference type="InterPro" id="IPR035976">
    <property type="entry name" value="Sushi/SCR/CCP_sf"/>
</dbReference>
<evidence type="ECO:0000256" key="13">
    <source>
        <dbReference type="PROSITE-ProRule" id="PRU00302"/>
    </source>
</evidence>
<evidence type="ECO:0000256" key="9">
    <source>
        <dbReference type="ARBA" id="ARBA00023157"/>
    </source>
</evidence>
<dbReference type="SMART" id="SM00032">
    <property type="entry name" value="CCP"/>
    <property type="match status" value="4"/>
</dbReference>
<feature type="compositionally biased region" description="Basic and acidic residues" evidence="14">
    <location>
        <begin position="717"/>
        <end position="731"/>
    </location>
</feature>
<dbReference type="GO" id="GO:0005576">
    <property type="term" value="C:extracellular region"/>
    <property type="evidence" value="ECO:0007669"/>
    <property type="project" value="UniProtKB-SubCell"/>
</dbReference>
<evidence type="ECO:0000256" key="4">
    <source>
        <dbReference type="ARBA" id="ARBA00022525"/>
    </source>
</evidence>
<dbReference type="GO" id="GO:0003723">
    <property type="term" value="F:RNA binding"/>
    <property type="evidence" value="ECO:0007669"/>
    <property type="project" value="TreeGrafter"/>
</dbReference>
<feature type="region of interest" description="Disordered" evidence="14">
    <location>
        <begin position="717"/>
        <end position="742"/>
    </location>
</feature>
<keyword evidence="8" id="KW-0677">Repeat</keyword>
<dbReference type="CDD" id="cd00033">
    <property type="entry name" value="CCP"/>
    <property type="match status" value="4"/>
</dbReference>
<evidence type="ECO:0000256" key="3">
    <source>
        <dbReference type="ARBA" id="ARBA00020104"/>
    </source>
</evidence>
<dbReference type="PANTHER" id="PTHR15633:SF2">
    <property type="entry name" value="NUCLEOLAR PROTEIN 11"/>
    <property type="match status" value="1"/>
</dbReference>
<dbReference type="Pfam" id="PF00084">
    <property type="entry name" value="Sushi"/>
    <property type="match status" value="4"/>
</dbReference>
<dbReference type="GO" id="GO:0005730">
    <property type="term" value="C:nucleolus"/>
    <property type="evidence" value="ECO:0007669"/>
    <property type="project" value="TreeGrafter"/>
</dbReference>
<evidence type="ECO:0000256" key="1">
    <source>
        <dbReference type="ARBA" id="ARBA00003651"/>
    </source>
</evidence>
<keyword evidence="18" id="KW-1185">Reference proteome</keyword>
<dbReference type="SUPFAM" id="SSF50978">
    <property type="entry name" value="WD40 repeat-like"/>
    <property type="match status" value="1"/>
</dbReference>
<evidence type="ECO:0000256" key="14">
    <source>
        <dbReference type="SAM" id="MobiDB-lite"/>
    </source>
</evidence>
<protein>
    <recommendedName>
        <fullName evidence="3">Beta-2-glycoprotein 1</fullName>
    </recommendedName>
    <alternativeName>
        <fullName evidence="11">Apolipoprotein H</fullName>
    </alternativeName>
    <alternativeName>
        <fullName evidence="12">Beta-2-glycoprotein I</fullName>
    </alternativeName>
</protein>
<feature type="signal peptide" evidence="15">
    <location>
        <begin position="1"/>
        <end position="20"/>
    </location>
</feature>
<name>A0A6G0JB15_LARCR</name>
<evidence type="ECO:0000256" key="15">
    <source>
        <dbReference type="SAM" id="SignalP"/>
    </source>
</evidence>
<dbReference type="InterPro" id="IPR000436">
    <property type="entry name" value="Sushi_SCR_CCP_dom"/>
</dbReference>
<keyword evidence="10" id="KW-0325">Glycoprotein</keyword>
<feature type="domain" description="Sushi" evidence="16">
    <location>
        <begin position="84"/>
        <end position="141"/>
    </location>
</feature>
<dbReference type="PANTHER" id="PTHR15633">
    <property type="entry name" value="NUCLEOLAR PROTEIN 11"/>
    <property type="match status" value="1"/>
</dbReference>
<keyword evidence="7 15" id="KW-0732">Signal</keyword>
<dbReference type="GO" id="GO:0008201">
    <property type="term" value="F:heparin binding"/>
    <property type="evidence" value="ECO:0007669"/>
    <property type="project" value="UniProtKB-KW"/>
</dbReference>
<comment type="function">
    <text evidence="1">Binds to various kinds of negatively charged substances such as heparin, phospholipids, and dextran sulfate. May prevent activation of the intrinsic blood coagulation cascade by binding to phospholipids on the surface of damaged cells.</text>
</comment>
<comment type="subcellular location">
    <subcellularLocation>
        <location evidence="2">Secreted</location>
    </subcellularLocation>
</comment>
<feature type="disulfide bond" evidence="13">
    <location>
        <begin position="112"/>
        <end position="139"/>
    </location>
</feature>
<evidence type="ECO:0000256" key="8">
    <source>
        <dbReference type="ARBA" id="ARBA00022737"/>
    </source>
</evidence>
<comment type="caution">
    <text evidence="17">The sequence shown here is derived from an EMBL/GenBank/DDBJ whole genome shotgun (WGS) entry which is preliminary data.</text>
</comment>
<gene>
    <name evidence="17" type="ORF">D5F01_LYC00878</name>
</gene>
<accession>A0A6G0JB15</accession>
<reference evidence="17 18" key="1">
    <citation type="submission" date="2019-07" db="EMBL/GenBank/DDBJ databases">
        <title>Chromosome genome assembly for large yellow croaker.</title>
        <authorList>
            <person name="Xiao S."/>
        </authorList>
    </citation>
    <scope>NUCLEOTIDE SEQUENCE [LARGE SCALE GENOMIC DNA]</scope>
    <source>
        <strain evidence="17">JMULYC20181020</strain>
        <tissue evidence="17">Muscle</tissue>
    </source>
</reference>
<feature type="disulfide bond" evidence="13">
    <location>
        <begin position="25"/>
        <end position="68"/>
    </location>
</feature>
<dbReference type="EMBL" id="REGW02000001">
    <property type="protein sequence ID" value="KAE8300731.1"/>
    <property type="molecule type" value="Genomic_DNA"/>
</dbReference>
<dbReference type="InterPro" id="IPR015104">
    <property type="entry name" value="Sushi_2"/>
</dbReference>
<dbReference type="InterPro" id="IPR012584">
    <property type="entry name" value="NOL11_N"/>
</dbReference>
<evidence type="ECO:0000259" key="16">
    <source>
        <dbReference type="PROSITE" id="PS50923"/>
    </source>
</evidence>
<evidence type="ECO:0000256" key="5">
    <source>
        <dbReference type="ARBA" id="ARBA00022659"/>
    </source>
</evidence>
<keyword evidence="9 13" id="KW-1015">Disulfide bond</keyword>
<dbReference type="AlphaFoldDB" id="A0A6G0JB15"/>
<feature type="disulfide bond" evidence="13">
    <location>
        <begin position="207"/>
        <end position="250"/>
    </location>
</feature>
<dbReference type="Pfam" id="PF09014">
    <property type="entry name" value="Sushi_2"/>
    <property type="match status" value="1"/>
</dbReference>
<evidence type="ECO:0000256" key="2">
    <source>
        <dbReference type="ARBA" id="ARBA00004613"/>
    </source>
</evidence>